<name>A0A5B0LYT0_PUCGR</name>
<dbReference type="Proteomes" id="UP000325313">
    <property type="component" value="Unassembled WGS sequence"/>
</dbReference>
<evidence type="ECO:0000313" key="4">
    <source>
        <dbReference type="Proteomes" id="UP000325313"/>
    </source>
</evidence>
<organism evidence="1 3">
    <name type="scientific">Puccinia graminis f. sp. tritici</name>
    <dbReference type="NCBI Taxonomy" id="56615"/>
    <lineage>
        <taxon>Eukaryota</taxon>
        <taxon>Fungi</taxon>
        <taxon>Dikarya</taxon>
        <taxon>Basidiomycota</taxon>
        <taxon>Pucciniomycotina</taxon>
        <taxon>Pucciniomycetes</taxon>
        <taxon>Pucciniales</taxon>
        <taxon>Pucciniaceae</taxon>
        <taxon>Puccinia</taxon>
    </lineage>
</organism>
<dbReference type="AlphaFoldDB" id="A0A5B0LYT0"/>
<evidence type="ECO:0000313" key="3">
    <source>
        <dbReference type="Proteomes" id="UP000324748"/>
    </source>
</evidence>
<gene>
    <name evidence="1" type="ORF">PGT21_014929</name>
    <name evidence="2" type="ORF">PGTUg99_034582</name>
</gene>
<dbReference type="EMBL" id="VDEP01000472">
    <property type="protein sequence ID" value="KAA1075681.1"/>
    <property type="molecule type" value="Genomic_DNA"/>
</dbReference>
<proteinExistence type="predicted"/>
<sequence length="156" mass="17423">MAFSMPLLSSHNQLIKHSMVGNLPSSTQVWLEAKLPALLSPSGKRPRFRRQFPPSFEMYQMLLNRVEDNPKVIPKLTEQQALGLVSCPVCAGRAARENKNTSGYNVINPLLVVCPEGNIQDRFHFETDKNYFSRATLSKSVKPEEANQPSTPAVQA</sequence>
<dbReference type="PANTHER" id="PTHR33096:SF1">
    <property type="entry name" value="CXC1-LIKE CYSTEINE CLUSTER ASSOCIATED WITH KDZ TRANSPOSASES DOMAIN-CONTAINING PROTEIN"/>
    <property type="match status" value="1"/>
</dbReference>
<dbReference type="PANTHER" id="PTHR33096">
    <property type="entry name" value="CXC2 DOMAIN-CONTAINING PROTEIN"/>
    <property type="match status" value="1"/>
</dbReference>
<protein>
    <submittedName>
        <fullName evidence="1">Uncharacterized protein</fullName>
    </submittedName>
</protein>
<evidence type="ECO:0000313" key="2">
    <source>
        <dbReference type="EMBL" id="KAA1075681.1"/>
    </source>
</evidence>
<keyword evidence="3" id="KW-1185">Reference proteome</keyword>
<dbReference type="OrthoDB" id="2506814at2759"/>
<dbReference type="Proteomes" id="UP000324748">
    <property type="component" value="Unassembled WGS sequence"/>
</dbReference>
<dbReference type="EMBL" id="VSWC01000183">
    <property type="protein sequence ID" value="KAA1069169.1"/>
    <property type="molecule type" value="Genomic_DNA"/>
</dbReference>
<evidence type="ECO:0000313" key="1">
    <source>
        <dbReference type="EMBL" id="KAA1069169.1"/>
    </source>
</evidence>
<comment type="caution">
    <text evidence="1">The sequence shown here is derived from an EMBL/GenBank/DDBJ whole genome shotgun (WGS) entry which is preliminary data.</text>
</comment>
<accession>A0A5B0LYT0</accession>
<reference evidence="3 4" key="1">
    <citation type="submission" date="2019-05" db="EMBL/GenBank/DDBJ databases">
        <title>Emergence of the Ug99 lineage of the wheat stem rust pathogen through somatic hybridization.</title>
        <authorList>
            <person name="Li F."/>
            <person name="Upadhyaya N.M."/>
            <person name="Sperschneider J."/>
            <person name="Matny O."/>
            <person name="Nguyen-Phuc H."/>
            <person name="Mago R."/>
            <person name="Raley C."/>
            <person name="Miller M.E."/>
            <person name="Silverstein K.A.T."/>
            <person name="Henningsen E."/>
            <person name="Hirsch C.D."/>
            <person name="Visser B."/>
            <person name="Pretorius Z.A."/>
            <person name="Steffenson B.J."/>
            <person name="Schwessinger B."/>
            <person name="Dodds P.N."/>
            <person name="Figueroa M."/>
        </authorList>
    </citation>
    <scope>NUCLEOTIDE SEQUENCE [LARGE SCALE GENOMIC DNA]</scope>
    <source>
        <strain evidence="1">21-0</strain>
        <strain evidence="2 4">Ug99</strain>
    </source>
</reference>